<dbReference type="Proteomes" id="UP001367508">
    <property type="component" value="Unassembled WGS sequence"/>
</dbReference>
<evidence type="ECO:0000256" key="2">
    <source>
        <dbReference type="ARBA" id="ARBA00022723"/>
    </source>
</evidence>
<keyword evidence="4" id="KW-0862">Zinc</keyword>
<name>A0AAN9MW94_CANGL</name>
<protein>
    <recommendedName>
        <fullName evidence="10">Zinc finger PHD-type domain-containing protein</fullName>
    </recommendedName>
</protein>
<feature type="domain" description="Increased DNA methylation 1 C-terminal" evidence="7">
    <location>
        <begin position="202"/>
        <end position="251"/>
    </location>
</feature>
<dbReference type="GO" id="GO:0006357">
    <property type="term" value="P:regulation of transcription by RNA polymerase II"/>
    <property type="evidence" value="ECO:0007669"/>
    <property type="project" value="TreeGrafter"/>
</dbReference>
<dbReference type="GO" id="GO:0008270">
    <property type="term" value="F:zinc ion binding"/>
    <property type="evidence" value="ECO:0007669"/>
    <property type="project" value="UniProtKB-KW"/>
</dbReference>
<reference evidence="8 9" key="1">
    <citation type="submission" date="2024-01" db="EMBL/GenBank/DDBJ databases">
        <title>The genomes of 5 underutilized Papilionoideae crops provide insights into root nodulation and disease resistanc.</title>
        <authorList>
            <person name="Jiang F."/>
        </authorList>
    </citation>
    <scope>NUCLEOTIDE SEQUENCE [LARGE SCALE GENOMIC DNA]</scope>
    <source>
        <strain evidence="8">LVBAO_FW01</strain>
        <tissue evidence="8">Leaves</tissue>
    </source>
</reference>
<dbReference type="AlphaFoldDB" id="A0AAN9MW94"/>
<dbReference type="SUPFAM" id="SSF57903">
    <property type="entry name" value="FYVE/PHD zinc finger"/>
    <property type="match status" value="1"/>
</dbReference>
<keyword evidence="3" id="KW-0863">Zinc-finger</keyword>
<dbReference type="InterPro" id="IPR011011">
    <property type="entry name" value="Znf_FYVE_PHD"/>
</dbReference>
<sequence>MGHKVILIPHNTILEELSQLMDNKLVGLYSSVFCRDTNNEVKKRKLLRYGIACDCCGFVFSLARFEAHVGCTKHRPSATIFLEDGRSLLNCQRKAMKEEGPEIMNDSIRSVCHYSDELMLCDCCPSSFHPYCLGFDHVPGVCDQDCEKVFLRLQKLIRKPFCVSGDDLIWTLMKAVQSDELERLSQNERKLSVALGVLRECFDPFLDAFFGRDIVIDVIFSRGSELNCLNFRGFYNVVLEKNGEVIYVATI</sequence>
<keyword evidence="9" id="KW-1185">Reference proteome</keyword>
<evidence type="ECO:0000256" key="1">
    <source>
        <dbReference type="ARBA" id="ARBA00004123"/>
    </source>
</evidence>
<dbReference type="GO" id="GO:0003714">
    <property type="term" value="F:transcription corepressor activity"/>
    <property type="evidence" value="ECO:0007669"/>
    <property type="project" value="InterPro"/>
</dbReference>
<accession>A0AAN9MW94</accession>
<evidence type="ECO:0000313" key="8">
    <source>
        <dbReference type="EMBL" id="KAK7362185.1"/>
    </source>
</evidence>
<dbReference type="PANTHER" id="PTHR46309:SF12">
    <property type="entry name" value="GB|AAC80581.1"/>
    <property type="match status" value="1"/>
</dbReference>
<evidence type="ECO:0000256" key="5">
    <source>
        <dbReference type="ARBA" id="ARBA00023242"/>
    </source>
</evidence>
<comment type="caution">
    <text evidence="8">The sequence shown here is derived from an EMBL/GenBank/DDBJ whole genome shotgun (WGS) entry which is preliminary data.</text>
</comment>
<feature type="domain" description="Tify" evidence="6">
    <location>
        <begin position="48"/>
        <end position="95"/>
    </location>
</feature>
<dbReference type="GO" id="GO:0005634">
    <property type="term" value="C:nucleus"/>
    <property type="evidence" value="ECO:0007669"/>
    <property type="project" value="UniProtKB-SubCell"/>
</dbReference>
<dbReference type="Pfam" id="PF16135">
    <property type="entry name" value="TDBD"/>
    <property type="match status" value="1"/>
</dbReference>
<dbReference type="PANTHER" id="PTHR46309">
    <property type="entry name" value="PHD FINGER PROTEIN 12"/>
    <property type="match status" value="1"/>
</dbReference>
<dbReference type="Pfam" id="PF23209">
    <property type="entry name" value="IDM1_C"/>
    <property type="match status" value="1"/>
</dbReference>
<evidence type="ECO:0000313" key="9">
    <source>
        <dbReference type="Proteomes" id="UP001367508"/>
    </source>
</evidence>
<keyword evidence="2" id="KW-0479">Metal-binding</keyword>
<evidence type="ECO:0000256" key="4">
    <source>
        <dbReference type="ARBA" id="ARBA00022833"/>
    </source>
</evidence>
<evidence type="ECO:0000259" key="6">
    <source>
        <dbReference type="Pfam" id="PF16135"/>
    </source>
</evidence>
<organism evidence="8 9">
    <name type="scientific">Canavalia gladiata</name>
    <name type="common">Sword bean</name>
    <name type="synonym">Dolichos gladiatus</name>
    <dbReference type="NCBI Taxonomy" id="3824"/>
    <lineage>
        <taxon>Eukaryota</taxon>
        <taxon>Viridiplantae</taxon>
        <taxon>Streptophyta</taxon>
        <taxon>Embryophyta</taxon>
        <taxon>Tracheophyta</taxon>
        <taxon>Spermatophyta</taxon>
        <taxon>Magnoliopsida</taxon>
        <taxon>eudicotyledons</taxon>
        <taxon>Gunneridae</taxon>
        <taxon>Pentapetalae</taxon>
        <taxon>rosids</taxon>
        <taxon>fabids</taxon>
        <taxon>Fabales</taxon>
        <taxon>Fabaceae</taxon>
        <taxon>Papilionoideae</taxon>
        <taxon>50 kb inversion clade</taxon>
        <taxon>NPAAA clade</taxon>
        <taxon>indigoferoid/millettioid clade</taxon>
        <taxon>Phaseoleae</taxon>
        <taxon>Canavalia</taxon>
    </lineage>
</organism>
<evidence type="ECO:0000259" key="7">
    <source>
        <dbReference type="Pfam" id="PF23209"/>
    </source>
</evidence>
<evidence type="ECO:0000256" key="3">
    <source>
        <dbReference type="ARBA" id="ARBA00022771"/>
    </source>
</evidence>
<keyword evidence="5" id="KW-0539">Nucleus</keyword>
<evidence type="ECO:0008006" key="10">
    <source>
        <dbReference type="Google" id="ProtNLM"/>
    </source>
</evidence>
<gene>
    <name evidence="8" type="ORF">VNO77_04289</name>
</gene>
<dbReference type="InterPro" id="IPR056511">
    <property type="entry name" value="IDM1_C"/>
</dbReference>
<dbReference type="InterPro" id="IPR042163">
    <property type="entry name" value="PHF12"/>
</dbReference>
<dbReference type="InterPro" id="IPR032308">
    <property type="entry name" value="TDBD"/>
</dbReference>
<proteinExistence type="predicted"/>
<comment type="subcellular location">
    <subcellularLocation>
        <location evidence="1">Nucleus</location>
    </subcellularLocation>
</comment>
<dbReference type="EMBL" id="JAYMYQ010000001">
    <property type="protein sequence ID" value="KAK7362185.1"/>
    <property type="molecule type" value="Genomic_DNA"/>
</dbReference>